<gene>
    <name evidence="1" type="ORF">HHI36_000429</name>
</gene>
<dbReference type="InterPro" id="IPR013783">
    <property type="entry name" value="Ig-like_fold"/>
</dbReference>
<accession>A0ABD2P5B0</accession>
<keyword evidence="2" id="KW-1185">Reference proteome</keyword>
<dbReference type="PANTHER" id="PTHR23278">
    <property type="entry name" value="SIDESTEP PROTEIN"/>
    <property type="match status" value="1"/>
</dbReference>
<organism evidence="1 2">
    <name type="scientific">Cryptolaemus montrouzieri</name>
    <dbReference type="NCBI Taxonomy" id="559131"/>
    <lineage>
        <taxon>Eukaryota</taxon>
        <taxon>Metazoa</taxon>
        <taxon>Ecdysozoa</taxon>
        <taxon>Arthropoda</taxon>
        <taxon>Hexapoda</taxon>
        <taxon>Insecta</taxon>
        <taxon>Pterygota</taxon>
        <taxon>Neoptera</taxon>
        <taxon>Endopterygota</taxon>
        <taxon>Coleoptera</taxon>
        <taxon>Polyphaga</taxon>
        <taxon>Cucujiformia</taxon>
        <taxon>Coccinelloidea</taxon>
        <taxon>Coccinellidae</taxon>
        <taxon>Scymninae</taxon>
        <taxon>Scymnini</taxon>
        <taxon>Cryptolaemus</taxon>
    </lineage>
</organism>
<name>A0ABD2P5B0_9CUCU</name>
<dbReference type="Gene3D" id="2.60.40.10">
    <property type="entry name" value="Immunoglobulins"/>
    <property type="match status" value="1"/>
</dbReference>
<dbReference type="Proteomes" id="UP001516400">
    <property type="component" value="Unassembled WGS sequence"/>
</dbReference>
<evidence type="ECO:0000313" key="1">
    <source>
        <dbReference type="EMBL" id="KAL3285911.1"/>
    </source>
</evidence>
<evidence type="ECO:0000313" key="2">
    <source>
        <dbReference type="Proteomes" id="UP001516400"/>
    </source>
</evidence>
<dbReference type="PANTHER" id="PTHR23278:SF28">
    <property type="entry name" value="SIDESTEP IV, ISOFORM C"/>
    <property type="match status" value="1"/>
</dbReference>
<feature type="non-terminal residue" evidence="1">
    <location>
        <position position="1"/>
    </location>
</feature>
<proteinExistence type="predicted"/>
<dbReference type="EMBL" id="JABFTP020000185">
    <property type="protein sequence ID" value="KAL3285911.1"/>
    <property type="molecule type" value="Genomic_DNA"/>
</dbReference>
<reference evidence="1 2" key="1">
    <citation type="journal article" date="2021" name="BMC Biol.">
        <title>Horizontally acquired antibacterial genes associated with adaptive radiation of ladybird beetles.</title>
        <authorList>
            <person name="Li H.S."/>
            <person name="Tang X.F."/>
            <person name="Huang Y.H."/>
            <person name="Xu Z.Y."/>
            <person name="Chen M.L."/>
            <person name="Du X.Y."/>
            <person name="Qiu B.Y."/>
            <person name="Chen P.T."/>
            <person name="Zhang W."/>
            <person name="Slipinski A."/>
            <person name="Escalona H.E."/>
            <person name="Waterhouse R.M."/>
            <person name="Zwick A."/>
            <person name="Pang H."/>
        </authorList>
    </citation>
    <scope>NUCLEOTIDE SEQUENCE [LARGE SCALE GENOMIC DNA]</scope>
    <source>
        <strain evidence="1">SYSU2018</strain>
    </source>
</reference>
<dbReference type="AlphaFoldDB" id="A0ABD2P5B0"/>
<evidence type="ECO:0008006" key="3">
    <source>
        <dbReference type="Google" id="ProtNLM"/>
    </source>
</evidence>
<sequence length="195" mass="23045">SYDLRGRQTNNAKLWSSPNAFGPRAFFQATTTPAFLFIDHIELADEGIYRCRVDFKNSPTRNSRVNFTVIARLFEVFMDCSKRNRKNRAYRKSLKDPSIEQNNSKTYTHDQYNLEKLKNDSIKFSYQLNIADRMRNFQQQTRNDIYEELKIITHEAAHEVLGEKPKKEKGSKTTTLWWNDDQEKAVMKKKEAHIK</sequence>
<protein>
    <recommendedName>
        <fullName evidence="3">Ig-like domain-containing protein</fullName>
    </recommendedName>
</protein>
<comment type="caution">
    <text evidence="1">The sequence shown here is derived from an EMBL/GenBank/DDBJ whole genome shotgun (WGS) entry which is preliminary data.</text>
</comment>